<evidence type="ECO:0000259" key="2">
    <source>
        <dbReference type="Pfam" id="PF18902"/>
    </source>
</evidence>
<organism evidence="3">
    <name type="scientific">marine sediment metagenome</name>
    <dbReference type="NCBI Taxonomy" id="412755"/>
    <lineage>
        <taxon>unclassified sequences</taxon>
        <taxon>metagenomes</taxon>
        <taxon>ecological metagenomes</taxon>
    </lineage>
</organism>
<feature type="transmembrane region" description="Helical" evidence="1">
    <location>
        <begin position="71"/>
        <end position="95"/>
    </location>
</feature>
<proteinExistence type="predicted"/>
<keyword evidence="1" id="KW-0472">Membrane</keyword>
<gene>
    <name evidence="3" type="ORF">S12H4_26808</name>
</gene>
<dbReference type="Pfam" id="PF18902">
    <property type="entry name" value="DUF5658"/>
    <property type="match status" value="1"/>
</dbReference>
<evidence type="ECO:0000313" key="3">
    <source>
        <dbReference type="EMBL" id="GAI92547.1"/>
    </source>
</evidence>
<protein>
    <recommendedName>
        <fullName evidence="2">DUF5658 domain-containing protein</fullName>
    </recommendedName>
</protein>
<comment type="caution">
    <text evidence="3">The sequence shown here is derived from an EMBL/GenBank/DDBJ whole genome shotgun (WGS) entry which is preliminary data.</text>
</comment>
<dbReference type="InterPro" id="IPR043717">
    <property type="entry name" value="DUF5658"/>
</dbReference>
<sequence length="96" mass="10601">MIKILLGLLVVFVIADGLITQLLIRDGLAREGNPFLQPLVGEPGFIILKAAGALLCAFILWDIYRRFPRVAVIATWCFVAAYGVIVLWNSSLFILV</sequence>
<feature type="domain" description="DUF5658" evidence="2">
    <location>
        <begin position="8"/>
        <end position="94"/>
    </location>
</feature>
<keyword evidence="1" id="KW-1133">Transmembrane helix</keyword>
<dbReference type="AlphaFoldDB" id="X1SHR4"/>
<keyword evidence="1" id="KW-0812">Transmembrane</keyword>
<name>X1SHR4_9ZZZZ</name>
<reference evidence="3" key="1">
    <citation type="journal article" date="2014" name="Front. Microbiol.">
        <title>High frequency of phylogenetically diverse reductive dehalogenase-homologous genes in deep subseafloor sedimentary metagenomes.</title>
        <authorList>
            <person name="Kawai M."/>
            <person name="Futagami T."/>
            <person name="Toyoda A."/>
            <person name="Takaki Y."/>
            <person name="Nishi S."/>
            <person name="Hori S."/>
            <person name="Arai W."/>
            <person name="Tsubouchi T."/>
            <person name="Morono Y."/>
            <person name="Uchiyama I."/>
            <person name="Ito T."/>
            <person name="Fujiyama A."/>
            <person name="Inagaki F."/>
            <person name="Takami H."/>
        </authorList>
    </citation>
    <scope>NUCLEOTIDE SEQUENCE</scope>
    <source>
        <strain evidence="3">Expedition CK06-06</strain>
    </source>
</reference>
<dbReference type="EMBL" id="BARW01015250">
    <property type="protein sequence ID" value="GAI92547.1"/>
    <property type="molecule type" value="Genomic_DNA"/>
</dbReference>
<evidence type="ECO:0000256" key="1">
    <source>
        <dbReference type="SAM" id="Phobius"/>
    </source>
</evidence>
<accession>X1SHR4</accession>
<feature type="transmembrane region" description="Helical" evidence="1">
    <location>
        <begin position="44"/>
        <end position="64"/>
    </location>
</feature>